<gene>
    <name evidence="1" type="ORF">IEE83_18530</name>
</gene>
<proteinExistence type="predicted"/>
<reference evidence="2" key="1">
    <citation type="submission" date="2023-07" db="EMBL/GenBank/DDBJ databases">
        <title>Dyadobacter sp. nov 'subterranea' isolated from contaminted grondwater.</title>
        <authorList>
            <person name="Szabo I."/>
            <person name="Al-Omari J."/>
            <person name="Szerdahelyi S.G."/>
            <person name="Rado J."/>
        </authorList>
    </citation>
    <scope>NUCLEOTIDE SEQUENCE [LARGE SCALE GENOMIC DNA]</scope>
    <source>
        <strain evidence="2">UP-52</strain>
    </source>
</reference>
<accession>A0ABR9WEG1</accession>
<dbReference type="RefSeq" id="WP_194121982.1">
    <property type="nucleotide sequence ID" value="NZ_JACYGY010000001.1"/>
</dbReference>
<evidence type="ECO:0008006" key="3">
    <source>
        <dbReference type="Google" id="ProtNLM"/>
    </source>
</evidence>
<dbReference type="Proteomes" id="UP000634134">
    <property type="component" value="Unassembled WGS sequence"/>
</dbReference>
<evidence type="ECO:0000313" key="2">
    <source>
        <dbReference type="Proteomes" id="UP000634134"/>
    </source>
</evidence>
<comment type="caution">
    <text evidence="1">The sequence shown here is derived from an EMBL/GenBank/DDBJ whole genome shotgun (WGS) entry which is preliminary data.</text>
</comment>
<name>A0ABR9WEG1_9BACT</name>
<protein>
    <recommendedName>
        <fullName evidence="3">AraC family transcriptional regulator</fullName>
    </recommendedName>
</protein>
<keyword evidence="2" id="KW-1185">Reference proteome</keyword>
<dbReference type="EMBL" id="JACYGY010000001">
    <property type="protein sequence ID" value="MBE9463883.1"/>
    <property type="molecule type" value="Genomic_DNA"/>
</dbReference>
<organism evidence="1 2">
    <name type="scientific">Dyadobacter subterraneus</name>
    <dbReference type="NCBI Taxonomy" id="2773304"/>
    <lineage>
        <taxon>Bacteria</taxon>
        <taxon>Pseudomonadati</taxon>
        <taxon>Bacteroidota</taxon>
        <taxon>Cytophagia</taxon>
        <taxon>Cytophagales</taxon>
        <taxon>Spirosomataceae</taxon>
        <taxon>Dyadobacter</taxon>
    </lineage>
</organism>
<sequence>MDKDQRLHHNILHAYSFQKEQSSEQFLSEHAFEITLSGEAQYYMNEGTFF</sequence>
<evidence type="ECO:0000313" key="1">
    <source>
        <dbReference type="EMBL" id="MBE9463883.1"/>
    </source>
</evidence>